<accession>A0ABS4X4D2</accession>
<keyword evidence="2 4" id="KW-0012">Acyltransferase</keyword>
<sequence>MPAGTGSAAAAGPWALRPVTPEDIEVIAHAELELFPDEAWNVFQLAEEISHRDRRYVLAAEGAEAGGSLLGYAGIMLAGDLADLHTIGTLREGAGIGRALLIWCEEQARAGGAVRMLLEVREDNDRARRFYAAAGYREIDRRRGYYPIRGRRIDALVLERTLTA</sequence>
<keyword evidence="5" id="KW-1185">Reference proteome</keyword>
<protein>
    <submittedName>
        <fullName evidence="4">Ribosomal-protein-alanine N-acetyltransferase</fullName>
        <ecNumber evidence="4">2.3.1.267</ecNumber>
    </submittedName>
</protein>
<dbReference type="PANTHER" id="PTHR43877">
    <property type="entry name" value="AMINOALKYLPHOSPHONATE N-ACETYLTRANSFERASE-RELATED-RELATED"/>
    <property type="match status" value="1"/>
</dbReference>
<dbReference type="InterPro" id="IPR000182">
    <property type="entry name" value="GNAT_dom"/>
</dbReference>
<comment type="caution">
    <text evidence="4">The sequence shown here is derived from an EMBL/GenBank/DDBJ whole genome shotgun (WGS) entry which is preliminary data.</text>
</comment>
<dbReference type="RefSeq" id="WP_209903912.1">
    <property type="nucleotide sequence ID" value="NZ_BAAAJW010000005.1"/>
</dbReference>
<dbReference type="SUPFAM" id="SSF55729">
    <property type="entry name" value="Acyl-CoA N-acyltransferases (Nat)"/>
    <property type="match status" value="1"/>
</dbReference>
<evidence type="ECO:0000256" key="1">
    <source>
        <dbReference type="ARBA" id="ARBA00022679"/>
    </source>
</evidence>
<gene>
    <name evidence="4" type="ORF">JOF43_003242</name>
</gene>
<dbReference type="Proteomes" id="UP001519290">
    <property type="component" value="Unassembled WGS sequence"/>
</dbReference>
<evidence type="ECO:0000313" key="4">
    <source>
        <dbReference type="EMBL" id="MBP2383253.1"/>
    </source>
</evidence>
<evidence type="ECO:0000313" key="5">
    <source>
        <dbReference type="Proteomes" id="UP001519290"/>
    </source>
</evidence>
<dbReference type="PROSITE" id="PS51186">
    <property type="entry name" value="GNAT"/>
    <property type="match status" value="1"/>
</dbReference>
<dbReference type="InterPro" id="IPR016181">
    <property type="entry name" value="Acyl_CoA_acyltransferase"/>
</dbReference>
<keyword evidence="1 4" id="KW-0808">Transferase</keyword>
<reference evidence="4 5" key="1">
    <citation type="submission" date="2021-03" db="EMBL/GenBank/DDBJ databases">
        <title>Sequencing the genomes of 1000 actinobacteria strains.</title>
        <authorList>
            <person name="Klenk H.-P."/>
        </authorList>
    </citation>
    <scope>NUCLEOTIDE SEQUENCE [LARGE SCALE GENOMIC DNA]</scope>
    <source>
        <strain evidence="4 5">DSM 14566</strain>
    </source>
</reference>
<dbReference type="CDD" id="cd04301">
    <property type="entry name" value="NAT_SF"/>
    <property type="match status" value="1"/>
</dbReference>
<name>A0ABS4X4D2_9MICO</name>
<dbReference type="InterPro" id="IPR050832">
    <property type="entry name" value="Bact_Acetyltransf"/>
</dbReference>
<dbReference type="GO" id="GO:0008999">
    <property type="term" value="F:protein-N-terminal-alanine acetyltransferase activity"/>
    <property type="evidence" value="ECO:0007669"/>
    <property type="project" value="UniProtKB-EC"/>
</dbReference>
<evidence type="ECO:0000256" key="2">
    <source>
        <dbReference type="ARBA" id="ARBA00023315"/>
    </source>
</evidence>
<proteinExistence type="predicted"/>
<organism evidence="4 5">
    <name type="scientific">Brachybacterium sacelli</name>
    <dbReference type="NCBI Taxonomy" id="173364"/>
    <lineage>
        <taxon>Bacteria</taxon>
        <taxon>Bacillati</taxon>
        <taxon>Actinomycetota</taxon>
        <taxon>Actinomycetes</taxon>
        <taxon>Micrococcales</taxon>
        <taxon>Dermabacteraceae</taxon>
        <taxon>Brachybacterium</taxon>
    </lineage>
</organism>
<dbReference type="EC" id="2.3.1.267" evidence="4"/>
<evidence type="ECO:0000259" key="3">
    <source>
        <dbReference type="PROSITE" id="PS51186"/>
    </source>
</evidence>
<dbReference type="Gene3D" id="3.40.630.30">
    <property type="match status" value="1"/>
</dbReference>
<dbReference type="EMBL" id="JAGIOD010000002">
    <property type="protein sequence ID" value="MBP2383253.1"/>
    <property type="molecule type" value="Genomic_DNA"/>
</dbReference>
<feature type="domain" description="N-acetyltransferase" evidence="3">
    <location>
        <begin position="14"/>
        <end position="163"/>
    </location>
</feature>
<dbReference type="Pfam" id="PF00583">
    <property type="entry name" value="Acetyltransf_1"/>
    <property type="match status" value="1"/>
</dbReference>